<dbReference type="PROSITE" id="PS51900">
    <property type="entry name" value="CB"/>
    <property type="match status" value="1"/>
</dbReference>
<dbReference type="Pfam" id="PF13495">
    <property type="entry name" value="Phage_int_SAM_4"/>
    <property type="match status" value="1"/>
</dbReference>
<keyword evidence="2 4" id="KW-0238">DNA-binding</keyword>
<evidence type="ECO:0000259" key="5">
    <source>
        <dbReference type="PROSITE" id="PS51898"/>
    </source>
</evidence>
<feature type="domain" description="Core-binding (CB)" evidence="6">
    <location>
        <begin position="15"/>
        <end position="107"/>
    </location>
</feature>
<dbReference type="PANTHER" id="PTHR30349">
    <property type="entry name" value="PHAGE INTEGRASE-RELATED"/>
    <property type="match status" value="1"/>
</dbReference>
<dbReference type="Pfam" id="PF00589">
    <property type="entry name" value="Phage_integrase"/>
    <property type="match status" value="1"/>
</dbReference>
<dbReference type="Gene3D" id="1.10.443.10">
    <property type="entry name" value="Intergrase catalytic core"/>
    <property type="match status" value="1"/>
</dbReference>
<dbReference type="InterPro" id="IPR002104">
    <property type="entry name" value="Integrase_catalytic"/>
</dbReference>
<dbReference type="Gene3D" id="1.10.150.130">
    <property type="match status" value="1"/>
</dbReference>
<dbReference type="CDD" id="cd00397">
    <property type="entry name" value="DNA_BRE_C"/>
    <property type="match status" value="1"/>
</dbReference>
<proteinExistence type="predicted"/>
<dbReference type="InterPro" id="IPR011010">
    <property type="entry name" value="DNA_brk_join_enz"/>
</dbReference>
<feature type="domain" description="Tyr recombinase" evidence="5">
    <location>
        <begin position="129"/>
        <end position="310"/>
    </location>
</feature>
<dbReference type="InterPro" id="IPR010998">
    <property type="entry name" value="Integrase_recombinase_N"/>
</dbReference>
<evidence type="ECO:0000256" key="2">
    <source>
        <dbReference type="ARBA" id="ARBA00023125"/>
    </source>
</evidence>
<evidence type="ECO:0000313" key="8">
    <source>
        <dbReference type="Proteomes" id="UP001500729"/>
    </source>
</evidence>
<dbReference type="InterPro" id="IPR004107">
    <property type="entry name" value="Integrase_SAM-like_N"/>
</dbReference>
<evidence type="ECO:0000259" key="6">
    <source>
        <dbReference type="PROSITE" id="PS51900"/>
    </source>
</evidence>
<sequence length="319" mass="35874">MPLMDLERITDGLSVTWAGYLRDWDRSLRSGNRPETTRYNYVLAAAQLARYLAEHAPDPEADAAAEDPAEVAKAHIEAFQAWMIETRSAATAVNKHKALQQLFKWLMLDEEEIDRSPMERVRLPKAPTKLVPVLEEEATTRLLEVCKGKDFLSLRDQAIIRLFCNTGARLAEVAHLRLEDVDLKTESVTLYGKGGKVRRVRMGARTARALSRYLRARAKRKGADLPNLWLADRGGQALNANGIKIRLKRLGQRAGLDHVHAHRWRHTYAHQWKRAGGDTGDLMLLLGWSSDAMPRHYGASAAAERAQESQVRMGIGDDV</sequence>
<evidence type="ECO:0000313" key="7">
    <source>
        <dbReference type="EMBL" id="GAA0560605.1"/>
    </source>
</evidence>
<reference evidence="7 8" key="1">
    <citation type="journal article" date="2019" name="Int. J. Syst. Evol. Microbiol.">
        <title>The Global Catalogue of Microorganisms (GCM) 10K type strain sequencing project: providing services to taxonomists for standard genome sequencing and annotation.</title>
        <authorList>
            <consortium name="The Broad Institute Genomics Platform"/>
            <consortium name="The Broad Institute Genome Sequencing Center for Infectious Disease"/>
            <person name="Wu L."/>
            <person name="Ma J."/>
        </authorList>
    </citation>
    <scope>NUCLEOTIDE SEQUENCE [LARGE SCALE GENOMIC DNA]</scope>
    <source>
        <strain evidence="7 8">JCM 10303</strain>
    </source>
</reference>
<dbReference type="InterPro" id="IPR050090">
    <property type="entry name" value="Tyrosine_recombinase_XerCD"/>
</dbReference>
<keyword evidence="3" id="KW-0233">DNA recombination</keyword>
<accession>A0ABN1E797</accession>
<gene>
    <name evidence="7" type="ORF">GCM10009533_67030</name>
</gene>
<protein>
    <recommendedName>
        <fullName evidence="9">Site-specific recombinase XerD</fullName>
    </recommendedName>
</protein>
<evidence type="ECO:0008006" key="9">
    <source>
        <dbReference type="Google" id="ProtNLM"/>
    </source>
</evidence>
<dbReference type="Proteomes" id="UP001500729">
    <property type="component" value="Unassembled WGS sequence"/>
</dbReference>
<dbReference type="EMBL" id="BAAAGS010000087">
    <property type="protein sequence ID" value="GAA0560605.1"/>
    <property type="molecule type" value="Genomic_DNA"/>
</dbReference>
<evidence type="ECO:0000256" key="1">
    <source>
        <dbReference type="ARBA" id="ARBA00022908"/>
    </source>
</evidence>
<dbReference type="InterPro" id="IPR013762">
    <property type="entry name" value="Integrase-like_cat_sf"/>
</dbReference>
<evidence type="ECO:0000256" key="3">
    <source>
        <dbReference type="ARBA" id="ARBA00023172"/>
    </source>
</evidence>
<dbReference type="PANTHER" id="PTHR30349:SF87">
    <property type="entry name" value="TRANSPOSASE A"/>
    <property type="match status" value="1"/>
</dbReference>
<organism evidence="7 8">
    <name type="scientific">Saccharopolyspora erythraea</name>
    <name type="common">Streptomyces erythraeus</name>
    <dbReference type="NCBI Taxonomy" id="1836"/>
    <lineage>
        <taxon>Bacteria</taxon>
        <taxon>Bacillati</taxon>
        <taxon>Actinomycetota</taxon>
        <taxon>Actinomycetes</taxon>
        <taxon>Pseudonocardiales</taxon>
        <taxon>Pseudonocardiaceae</taxon>
        <taxon>Saccharopolyspora</taxon>
    </lineage>
</organism>
<comment type="caution">
    <text evidence="7">The sequence shown here is derived from an EMBL/GenBank/DDBJ whole genome shotgun (WGS) entry which is preliminary data.</text>
</comment>
<dbReference type="SUPFAM" id="SSF56349">
    <property type="entry name" value="DNA breaking-rejoining enzymes"/>
    <property type="match status" value="1"/>
</dbReference>
<keyword evidence="1" id="KW-0229">DNA integration</keyword>
<dbReference type="InterPro" id="IPR044068">
    <property type="entry name" value="CB"/>
</dbReference>
<evidence type="ECO:0000256" key="4">
    <source>
        <dbReference type="PROSITE-ProRule" id="PRU01248"/>
    </source>
</evidence>
<keyword evidence="8" id="KW-1185">Reference proteome</keyword>
<dbReference type="PROSITE" id="PS51898">
    <property type="entry name" value="TYR_RECOMBINASE"/>
    <property type="match status" value="1"/>
</dbReference>
<name>A0ABN1E797_SACER</name>